<feature type="region of interest" description="Disordered" evidence="2">
    <location>
        <begin position="188"/>
        <end position="232"/>
    </location>
</feature>
<organism evidence="3 4">
    <name type="scientific">Coilia grayii</name>
    <name type="common">Gray's grenadier anchovy</name>
    <dbReference type="NCBI Taxonomy" id="363190"/>
    <lineage>
        <taxon>Eukaryota</taxon>
        <taxon>Metazoa</taxon>
        <taxon>Chordata</taxon>
        <taxon>Craniata</taxon>
        <taxon>Vertebrata</taxon>
        <taxon>Euteleostomi</taxon>
        <taxon>Actinopterygii</taxon>
        <taxon>Neopterygii</taxon>
        <taxon>Teleostei</taxon>
        <taxon>Clupei</taxon>
        <taxon>Clupeiformes</taxon>
        <taxon>Clupeoidei</taxon>
        <taxon>Engraulidae</taxon>
        <taxon>Coilinae</taxon>
        <taxon>Coilia</taxon>
    </lineage>
</organism>
<evidence type="ECO:0000313" key="4">
    <source>
        <dbReference type="Proteomes" id="UP001591681"/>
    </source>
</evidence>
<comment type="similarity">
    <text evidence="1">Belongs to the PRR15 family.</text>
</comment>
<evidence type="ECO:0000313" key="3">
    <source>
        <dbReference type="EMBL" id="KAL2100596.1"/>
    </source>
</evidence>
<dbReference type="PANTHER" id="PTHR14581">
    <property type="match status" value="1"/>
</dbReference>
<dbReference type="EMBL" id="JBHFQA010000003">
    <property type="protein sequence ID" value="KAL2100596.1"/>
    <property type="molecule type" value="Genomic_DNA"/>
</dbReference>
<dbReference type="PANTHER" id="PTHR14581:SF5">
    <property type="entry name" value="PROLINE-RICH PROTEIN 15-LIKE PROTEIN"/>
    <property type="match status" value="1"/>
</dbReference>
<feature type="compositionally biased region" description="Polar residues" evidence="2">
    <location>
        <begin position="219"/>
        <end position="232"/>
    </location>
</feature>
<accession>A0ABD1KNM8</accession>
<dbReference type="InterPro" id="IPR028237">
    <property type="entry name" value="PRR15"/>
</dbReference>
<feature type="compositionally biased region" description="Basic residues" evidence="2">
    <location>
        <begin position="188"/>
        <end position="208"/>
    </location>
</feature>
<feature type="region of interest" description="Disordered" evidence="2">
    <location>
        <begin position="35"/>
        <end position="75"/>
    </location>
</feature>
<name>A0ABD1KNM8_9TELE</name>
<gene>
    <name evidence="3" type="ORF">ACEWY4_002357</name>
</gene>
<dbReference type="AlphaFoldDB" id="A0ABD1KNM8"/>
<protein>
    <recommendedName>
        <fullName evidence="5">Proline-rich protein 15-like</fullName>
    </recommendedName>
</protein>
<sequence length="232" mass="26964">MQSGQPFFLHSPYLDQDQDLHSLYLDQDQDLHTPYLDQNQDLHSPYLDQDQDLHSPYLDQDLHSPYLDQDQDLHSPYLDQDQDLHTLYLDQDQDLHSLYLDLNQDLVYLQFIILVLLRVSTEAEMTEPAPSWWKLTFLRKKKSEPKVLYEIPAEYGSNTGPGPGPEDATADDSQFNARLEKIVDKTATKGRHVKVSHSGRFKEKKRIRSTLAENPELFPSTQPSDENQQRSQ</sequence>
<feature type="region of interest" description="Disordered" evidence="2">
    <location>
        <begin position="153"/>
        <end position="172"/>
    </location>
</feature>
<evidence type="ECO:0008006" key="5">
    <source>
        <dbReference type="Google" id="ProtNLM"/>
    </source>
</evidence>
<reference evidence="3 4" key="1">
    <citation type="submission" date="2024-09" db="EMBL/GenBank/DDBJ databases">
        <title>A chromosome-level genome assembly of Gray's grenadier anchovy, Coilia grayii.</title>
        <authorList>
            <person name="Fu Z."/>
        </authorList>
    </citation>
    <scope>NUCLEOTIDE SEQUENCE [LARGE SCALE GENOMIC DNA]</scope>
    <source>
        <strain evidence="3">G4</strain>
        <tissue evidence="3">Muscle</tissue>
    </source>
</reference>
<dbReference type="Pfam" id="PF15321">
    <property type="entry name" value="ATAD4"/>
    <property type="match status" value="1"/>
</dbReference>
<dbReference type="Proteomes" id="UP001591681">
    <property type="component" value="Unassembled WGS sequence"/>
</dbReference>
<proteinExistence type="inferred from homology"/>
<evidence type="ECO:0000256" key="1">
    <source>
        <dbReference type="ARBA" id="ARBA00010096"/>
    </source>
</evidence>
<evidence type="ECO:0000256" key="2">
    <source>
        <dbReference type="SAM" id="MobiDB-lite"/>
    </source>
</evidence>
<comment type="caution">
    <text evidence="3">The sequence shown here is derived from an EMBL/GenBank/DDBJ whole genome shotgun (WGS) entry which is preliminary data.</text>
</comment>
<keyword evidence="4" id="KW-1185">Reference proteome</keyword>